<dbReference type="InterPro" id="IPR000182">
    <property type="entry name" value="GNAT_dom"/>
</dbReference>
<organism evidence="4">
    <name type="scientific">Ruegeria sp. PrR005</name>
    <dbReference type="NCBI Taxonomy" id="2706882"/>
    <lineage>
        <taxon>Bacteria</taxon>
        <taxon>Pseudomonadati</taxon>
        <taxon>Pseudomonadota</taxon>
        <taxon>Alphaproteobacteria</taxon>
        <taxon>Rhodobacterales</taxon>
        <taxon>Roseobacteraceae</taxon>
        <taxon>Ruegeria</taxon>
    </lineage>
</organism>
<dbReference type="Gene3D" id="3.40.630.30">
    <property type="match status" value="1"/>
</dbReference>
<comment type="caution">
    <text evidence="4">The sequence shown here is derived from an EMBL/GenBank/DDBJ whole genome shotgun (WGS) entry which is preliminary data.</text>
</comment>
<dbReference type="CDD" id="cd04301">
    <property type="entry name" value="NAT_SF"/>
    <property type="match status" value="1"/>
</dbReference>
<accession>A0A6B2NYZ4</accession>
<evidence type="ECO:0000256" key="1">
    <source>
        <dbReference type="ARBA" id="ARBA00022679"/>
    </source>
</evidence>
<protein>
    <submittedName>
        <fullName evidence="4">GNAT family N-acetyltransferase</fullName>
    </submittedName>
</protein>
<dbReference type="SUPFAM" id="SSF55729">
    <property type="entry name" value="Acyl-CoA N-acyltransferases (Nat)"/>
    <property type="match status" value="1"/>
</dbReference>
<keyword evidence="2" id="KW-0012">Acyltransferase</keyword>
<dbReference type="PROSITE" id="PS51186">
    <property type="entry name" value="GNAT"/>
    <property type="match status" value="1"/>
</dbReference>
<evidence type="ECO:0000259" key="3">
    <source>
        <dbReference type="PROSITE" id="PS51186"/>
    </source>
</evidence>
<dbReference type="InterPro" id="IPR016181">
    <property type="entry name" value="Acyl_CoA_acyltransferase"/>
</dbReference>
<name>A0A6B2NYZ4_9RHOB</name>
<keyword evidence="1 4" id="KW-0808">Transferase</keyword>
<reference evidence="4" key="1">
    <citation type="submission" date="2020-02" db="EMBL/GenBank/DDBJ databases">
        <title>Delineation of the pyrene-degrading pathway in Roseobacter clade bacteria by genomic analysis.</title>
        <authorList>
            <person name="Zhou H."/>
            <person name="Wang H."/>
        </authorList>
    </citation>
    <scope>NUCLEOTIDE SEQUENCE</scope>
    <source>
        <strain evidence="4">PrR005</strain>
    </source>
</reference>
<evidence type="ECO:0000313" key="4">
    <source>
        <dbReference type="EMBL" id="NDW47907.1"/>
    </source>
</evidence>
<dbReference type="AlphaFoldDB" id="A0A6B2NYZ4"/>
<evidence type="ECO:0000256" key="2">
    <source>
        <dbReference type="ARBA" id="ARBA00023315"/>
    </source>
</evidence>
<dbReference type="EMBL" id="JAAGOX010000057">
    <property type="protein sequence ID" value="NDW47907.1"/>
    <property type="molecule type" value="Genomic_DNA"/>
</dbReference>
<dbReference type="GO" id="GO:0016747">
    <property type="term" value="F:acyltransferase activity, transferring groups other than amino-acyl groups"/>
    <property type="evidence" value="ECO:0007669"/>
    <property type="project" value="InterPro"/>
</dbReference>
<dbReference type="InterPro" id="IPR050832">
    <property type="entry name" value="Bact_Acetyltransf"/>
</dbReference>
<dbReference type="Pfam" id="PF00583">
    <property type="entry name" value="Acetyltransf_1"/>
    <property type="match status" value="1"/>
</dbReference>
<dbReference type="RefSeq" id="WP_164132919.1">
    <property type="nucleotide sequence ID" value="NZ_JAAGOX010000057.1"/>
</dbReference>
<dbReference type="PANTHER" id="PTHR43877">
    <property type="entry name" value="AMINOALKYLPHOSPHONATE N-ACETYLTRANSFERASE-RELATED-RELATED"/>
    <property type="match status" value="1"/>
</dbReference>
<feature type="domain" description="N-acetyltransferase" evidence="3">
    <location>
        <begin position="1"/>
        <end position="169"/>
    </location>
</feature>
<gene>
    <name evidence="4" type="ORF">G0P99_23425</name>
</gene>
<sequence>MTLRPATLSDASSIAALSIEVWIGTYLKSGINAFFADFALSEFTTPKIEHRLGDPRNHVIVSDNIQGIDGFACLTQNSAAPVPGCSDWEISTLYVQPRHHGRGIGRDLLQALLAICRARGAPSVWLATNAENTPAIGFYQAQGFEPVGETHFRIGDQGYLNTVFRLDLG</sequence>
<proteinExistence type="predicted"/>